<reference evidence="2 3" key="1">
    <citation type="submission" date="2024-01" db="EMBL/GenBank/DDBJ databases">
        <title>Complete genome of Cladobotryum mycophilum ATHUM6906.</title>
        <authorList>
            <person name="Christinaki A.C."/>
            <person name="Myridakis A.I."/>
            <person name="Kouvelis V.N."/>
        </authorList>
    </citation>
    <scope>NUCLEOTIDE SEQUENCE [LARGE SCALE GENOMIC DNA]</scope>
    <source>
        <strain evidence="2 3">ATHUM6906</strain>
    </source>
</reference>
<proteinExistence type="predicted"/>
<accession>A0ABR0STH0</accession>
<feature type="compositionally biased region" description="Polar residues" evidence="1">
    <location>
        <begin position="22"/>
        <end position="39"/>
    </location>
</feature>
<feature type="region of interest" description="Disordered" evidence="1">
    <location>
        <begin position="21"/>
        <end position="74"/>
    </location>
</feature>
<protein>
    <submittedName>
        <fullName evidence="2">Uncharacterized protein</fullName>
    </submittedName>
</protein>
<evidence type="ECO:0000256" key="1">
    <source>
        <dbReference type="SAM" id="MobiDB-lite"/>
    </source>
</evidence>
<feature type="compositionally biased region" description="Polar residues" evidence="1">
    <location>
        <begin position="59"/>
        <end position="71"/>
    </location>
</feature>
<sequence>MSSGKKSIGSLNHSLFEEIETIRTTPRSSRSNVDSTMTTGRHPDPGPQSLREYTLTPPWGNTQMNGYTSSAEPGYFTRRLPSSNRNTDERHTTGRYVGCHAGVGVDQINGIVEGSGVQVNGLEVVHYGNTKVPVHPGMDGEWRDMVMISGDGAEMRGSKNQINGGRIRKMGRNEEDAARVRQYVR</sequence>
<dbReference type="Proteomes" id="UP001338125">
    <property type="component" value="Unassembled WGS sequence"/>
</dbReference>
<organism evidence="2 3">
    <name type="scientific">Cladobotryum mycophilum</name>
    <dbReference type="NCBI Taxonomy" id="491253"/>
    <lineage>
        <taxon>Eukaryota</taxon>
        <taxon>Fungi</taxon>
        <taxon>Dikarya</taxon>
        <taxon>Ascomycota</taxon>
        <taxon>Pezizomycotina</taxon>
        <taxon>Sordariomycetes</taxon>
        <taxon>Hypocreomycetidae</taxon>
        <taxon>Hypocreales</taxon>
        <taxon>Hypocreaceae</taxon>
        <taxon>Cladobotryum</taxon>
    </lineage>
</organism>
<keyword evidence="3" id="KW-1185">Reference proteome</keyword>
<comment type="caution">
    <text evidence="2">The sequence shown here is derived from an EMBL/GenBank/DDBJ whole genome shotgun (WGS) entry which is preliminary data.</text>
</comment>
<name>A0ABR0STH0_9HYPO</name>
<gene>
    <name evidence="2" type="ORF">PT974_03863</name>
</gene>
<evidence type="ECO:0000313" key="3">
    <source>
        <dbReference type="Proteomes" id="UP001338125"/>
    </source>
</evidence>
<evidence type="ECO:0000313" key="2">
    <source>
        <dbReference type="EMBL" id="KAK5995456.1"/>
    </source>
</evidence>
<dbReference type="EMBL" id="JAVFKD010000004">
    <property type="protein sequence ID" value="KAK5995456.1"/>
    <property type="molecule type" value="Genomic_DNA"/>
</dbReference>